<comment type="caution">
    <text evidence="2">The sequence shown here is derived from an EMBL/GenBank/DDBJ whole genome shotgun (WGS) entry which is preliminary data.</text>
</comment>
<proteinExistence type="predicted"/>
<evidence type="ECO:0000256" key="1">
    <source>
        <dbReference type="SAM" id="SignalP"/>
    </source>
</evidence>
<accession>A0AAN9T6G7</accession>
<feature type="signal peptide" evidence="1">
    <location>
        <begin position="1"/>
        <end position="24"/>
    </location>
</feature>
<keyword evidence="3" id="KW-1185">Reference proteome</keyword>
<feature type="chain" id="PRO_5042821135" evidence="1">
    <location>
        <begin position="25"/>
        <end position="343"/>
    </location>
</feature>
<name>A0AAN9T6G7_9HEMI</name>
<evidence type="ECO:0000313" key="2">
    <source>
        <dbReference type="EMBL" id="KAK7573410.1"/>
    </source>
</evidence>
<dbReference type="Proteomes" id="UP001367676">
    <property type="component" value="Unassembled WGS sequence"/>
</dbReference>
<dbReference type="AlphaFoldDB" id="A0AAN9T6G7"/>
<reference evidence="2 3" key="1">
    <citation type="submission" date="2024-03" db="EMBL/GenBank/DDBJ databases">
        <title>Adaptation during the transition from Ophiocordyceps entomopathogen to insect associate is accompanied by gene loss and intensified selection.</title>
        <authorList>
            <person name="Ward C.M."/>
            <person name="Onetto C.A."/>
            <person name="Borneman A.R."/>
        </authorList>
    </citation>
    <scope>NUCLEOTIDE SEQUENCE [LARGE SCALE GENOMIC DNA]</scope>
    <source>
        <strain evidence="2">AWRI1</strain>
        <tissue evidence="2">Single Adult Female</tissue>
    </source>
</reference>
<gene>
    <name evidence="2" type="ORF">V9T40_010601</name>
</gene>
<organism evidence="2 3">
    <name type="scientific">Parthenolecanium corni</name>
    <dbReference type="NCBI Taxonomy" id="536013"/>
    <lineage>
        <taxon>Eukaryota</taxon>
        <taxon>Metazoa</taxon>
        <taxon>Ecdysozoa</taxon>
        <taxon>Arthropoda</taxon>
        <taxon>Hexapoda</taxon>
        <taxon>Insecta</taxon>
        <taxon>Pterygota</taxon>
        <taxon>Neoptera</taxon>
        <taxon>Paraneoptera</taxon>
        <taxon>Hemiptera</taxon>
        <taxon>Sternorrhyncha</taxon>
        <taxon>Coccoidea</taxon>
        <taxon>Coccidae</taxon>
        <taxon>Parthenolecanium</taxon>
    </lineage>
</organism>
<dbReference type="EMBL" id="JBBCAQ010000037">
    <property type="protein sequence ID" value="KAK7573410.1"/>
    <property type="molecule type" value="Genomic_DNA"/>
</dbReference>
<keyword evidence="1" id="KW-0732">Signal</keyword>
<evidence type="ECO:0000313" key="3">
    <source>
        <dbReference type="Proteomes" id="UP001367676"/>
    </source>
</evidence>
<sequence length="343" mass="38555">MTAITVMAFLKFGLFLFLSDVLDGIRSENEDIDSFHAMYSEQPCCTRSRHVRHHKALSFENCRHKSMTENQSDLSPKSSPVWLLDLNITFSFRGHELCRPLNEQPQPTLSRFSKRDNYLPKRSKGRLASMSAPVPVTWRMCETVARCEVNQVVFASRTNRACHRTAVSLFPYYLATDPACNSNRAKFVGDADDISSTMIATTEGEGGVGDGHGGVKRERKEVPSCDIIRKRIVDTAEEAFRRAESERVNERMSGGERDNNSAGIIEKRTIGIQFTLVAHAAHQSIVNEDVTHKRPLDNEAAAASSWSGSLLFWCTFRQTETDAWILPHPSSEEEKGIHAEFES</sequence>
<protein>
    <submittedName>
        <fullName evidence="2">Uncharacterized protein</fullName>
    </submittedName>
</protein>